<gene>
    <name evidence="1" type="ORF">D3H65_06930</name>
</gene>
<dbReference type="KEGG" id="pseg:D3H65_06930"/>
<evidence type="ECO:0000313" key="1">
    <source>
        <dbReference type="EMBL" id="AXY73725.1"/>
    </source>
</evidence>
<dbReference type="AlphaFoldDB" id="A0A3B7MQ68"/>
<protein>
    <submittedName>
        <fullName evidence="1">ABC transporter substrate-binding protein</fullName>
    </submittedName>
</protein>
<dbReference type="Proteomes" id="UP000263900">
    <property type="component" value="Chromosome"/>
</dbReference>
<evidence type="ECO:0000313" key="2">
    <source>
        <dbReference type="Proteomes" id="UP000263900"/>
    </source>
</evidence>
<name>A0A3B7MQ68_9BACT</name>
<organism evidence="1 2">
    <name type="scientific">Paraflavitalea soli</name>
    <dbReference type="NCBI Taxonomy" id="2315862"/>
    <lineage>
        <taxon>Bacteria</taxon>
        <taxon>Pseudomonadati</taxon>
        <taxon>Bacteroidota</taxon>
        <taxon>Chitinophagia</taxon>
        <taxon>Chitinophagales</taxon>
        <taxon>Chitinophagaceae</taxon>
        <taxon>Paraflavitalea</taxon>
    </lineage>
</organism>
<dbReference type="Gene3D" id="3.10.450.710">
    <property type="entry name" value="Tgt2/MlaC"/>
    <property type="match status" value="1"/>
</dbReference>
<dbReference type="EMBL" id="CP032157">
    <property type="protein sequence ID" value="AXY73725.1"/>
    <property type="molecule type" value="Genomic_DNA"/>
</dbReference>
<proteinExistence type="predicted"/>
<dbReference type="RefSeq" id="WP_119049560.1">
    <property type="nucleotide sequence ID" value="NZ_CP032157.1"/>
</dbReference>
<accession>A0A3B7MQ68</accession>
<sequence>MLSLSKYSASYLIFLLTALVVKGQSRPAEDASKPVKTVVTLIRKGNDGQVFKQVDMNSVSRYLLGDYYGKATKEQLTEFNSLFQTVFSKIAFPRIRENFKELSSIAYETPKVEGTRAQVGSTIFIKHPLKMQEMKLKYILGKTTNGWKLTDVTILGDSMMESIRDDQVRPLLAAGGMEKLLGELRTKSRN</sequence>
<dbReference type="InterPro" id="IPR042245">
    <property type="entry name" value="Tgt2/MlaC_sf"/>
</dbReference>
<reference evidence="1 2" key="1">
    <citation type="submission" date="2018-09" db="EMBL/GenBank/DDBJ databases">
        <title>Genome sequencing of strain 6GH32-13.</title>
        <authorList>
            <person name="Weon H.-Y."/>
            <person name="Heo J."/>
            <person name="Kwon S.-W."/>
        </authorList>
    </citation>
    <scope>NUCLEOTIDE SEQUENCE [LARGE SCALE GENOMIC DNA]</scope>
    <source>
        <strain evidence="1 2">5GH32-13</strain>
    </source>
</reference>
<keyword evidence="2" id="KW-1185">Reference proteome</keyword>
<dbReference type="InterPro" id="IPR008869">
    <property type="entry name" value="MlaC/ttg2D"/>
</dbReference>
<dbReference type="Pfam" id="PF05494">
    <property type="entry name" value="MlaC"/>
    <property type="match status" value="1"/>
</dbReference>
<dbReference type="OrthoDB" id="5510399at2"/>